<evidence type="ECO:0000313" key="1">
    <source>
        <dbReference type="EMBL" id="KAG8596057.1"/>
    </source>
</evidence>
<dbReference type="AlphaFoldDB" id="A0AAV7DIR6"/>
<gene>
    <name evidence="1" type="ORF">GDO81_001718</name>
</gene>
<dbReference type="Proteomes" id="UP000824782">
    <property type="component" value="Unassembled WGS sequence"/>
</dbReference>
<organism evidence="1 2">
    <name type="scientific">Engystomops pustulosus</name>
    <name type="common">Tungara frog</name>
    <name type="synonym">Physalaemus pustulosus</name>
    <dbReference type="NCBI Taxonomy" id="76066"/>
    <lineage>
        <taxon>Eukaryota</taxon>
        <taxon>Metazoa</taxon>
        <taxon>Chordata</taxon>
        <taxon>Craniata</taxon>
        <taxon>Vertebrata</taxon>
        <taxon>Euteleostomi</taxon>
        <taxon>Amphibia</taxon>
        <taxon>Batrachia</taxon>
        <taxon>Anura</taxon>
        <taxon>Neobatrachia</taxon>
        <taxon>Hyloidea</taxon>
        <taxon>Leptodactylidae</taxon>
        <taxon>Leiuperinae</taxon>
        <taxon>Engystomops</taxon>
    </lineage>
</organism>
<accession>A0AAV7DIR6</accession>
<keyword evidence="2" id="KW-1185">Reference proteome</keyword>
<dbReference type="EMBL" id="WNYA01000001">
    <property type="protein sequence ID" value="KAG8596057.1"/>
    <property type="molecule type" value="Genomic_DNA"/>
</dbReference>
<name>A0AAV7DIR6_ENGPU</name>
<protein>
    <submittedName>
        <fullName evidence="1">Uncharacterized protein</fullName>
    </submittedName>
</protein>
<comment type="caution">
    <text evidence="1">The sequence shown here is derived from an EMBL/GenBank/DDBJ whole genome shotgun (WGS) entry which is preliminary data.</text>
</comment>
<sequence length="111" mass="11902">MVGAFHIPAALTAVSGRTCLPAARKGLRSGPHRGGRWTVSLQREKGPIVSKLPHASPPPAIEMLIAACAIPNLPHYLRTLMHYTDWGAPSPLNLPTRKCSFTTPALYPVTA</sequence>
<reference evidence="1" key="1">
    <citation type="thesis" date="2020" institute="ProQuest LLC" country="789 East Eisenhower Parkway, Ann Arbor, MI, USA">
        <title>Comparative Genomics and Chromosome Evolution.</title>
        <authorList>
            <person name="Mudd A.B."/>
        </authorList>
    </citation>
    <scope>NUCLEOTIDE SEQUENCE</scope>
    <source>
        <strain evidence="1">237g6f4</strain>
        <tissue evidence="1">Blood</tissue>
    </source>
</reference>
<evidence type="ECO:0000313" key="2">
    <source>
        <dbReference type="Proteomes" id="UP000824782"/>
    </source>
</evidence>
<proteinExistence type="predicted"/>